<dbReference type="InterPro" id="IPR029044">
    <property type="entry name" value="Nucleotide-diphossugar_trans"/>
</dbReference>
<gene>
    <name evidence="2" type="ORF">QH73_0020910</name>
</gene>
<dbReference type="Pfam" id="PF00535">
    <property type="entry name" value="Glycos_transf_2"/>
    <property type="match status" value="1"/>
</dbReference>
<dbReference type="CDD" id="cd00761">
    <property type="entry name" value="Glyco_tranf_GTA_type"/>
    <property type="match status" value="1"/>
</dbReference>
<dbReference type="InterPro" id="IPR001173">
    <property type="entry name" value="Glyco_trans_2-like"/>
</dbReference>
<comment type="caution">
    <text evidence="2">The sequence shown here is derived from an EMBL/GenBank/DDBJ whole genome shotgun (WGS) entry which is preliminary data.</text>
</comment>
<organism evidence="2 3">
    <name type="scientific">Scytonema millei VB511283</name>
    <dbReference type="NCBI Taxonomy" id="1245923"/>
    <lineage>
        <taxon>Bacteria</taxon>
        <taxon>Bacillati</taxon>
        <taxon>Cyanobacteriota</taxon>
        <taxon>Cyanophyceae</taxon>
        <taxon>Nostocales</taxon>
        <taxon>Scytonemataceae</taxon>
        <taxon>Scytonema</taxon>
    </lineage>
</organism>
<dbReference type="OrthoDB" id="9771846at2"/>
<dbReference type="RefSeq" id="WP_039713942.1">
    <property type="nucleotide sequence ID" value="NZ_JTJC03000006.1"/>
</dbReference>
<name>A0A9X5I6T6_9CYAN</name>
<reference evidence="2 3" key="1">
    <citation type="journal article" date="2015" name="Genome Announc.">
        <title>Draft Genome Sequence of the Terrestrial Cyanobacterium Scytonema millei VB511283, Isolated from Eastern India.</title>
        <authorList>
            <person name="Sen D."/>
            <person name="Chandrababunaidu M.M."/>
            <person name="Singh D."/>
            <person name="Sanghi N."/>
            <person name="Ghorai A."/>
            <person name="Mishra G.P."/>
            <person name="Madduluri M."/>
            <person name="Adhikary S.P."/>
            <person name="Tripathy S."/>
        </authorList>
    </citation>
    <scope>NUCLEOTIDE SEQUENCE [LARGE SCALE GENOMIC DNA]</scope>
    <source>
        <strain evidence="2 3">VB511283</strain>
    </source>
</reference>
<dbReference type="Gene3D" id="3.90.550.10">
    <property type="entry name" value="Spore Coat Polysaccharide Biosynthesis Protein SpsA, Chain A"/>
    <property type="match status" value="1"/>
</dbReference>
<keyword evidence="3" id="KW-1185">Reference proteome</keyword>
<accession>A0A9X5I6T6</accession>
<dbReference type="GO" id="GO:0016758">
    <property type="term" value="F:hexosyltransferase activity"/>
    <property type="evidence" value="ECO:0007669"/>
    <property type="project" value="UniProtKB-ARBA"/>
</dbReference>
<sequence>MKLVSVIVLIYNSEKYIAATLESVLSQTYHHIEVLLIDDGSPDKSIEICQQFNDSRIKIIRQPNSGLPGARNAGIRQAKGDYLAFIDGDDLWRRDKLEHHVNHLANSAEVGVSFSRSAFIDEAGKFLGSYQTPKLKGITPSYLMRCNPVGNGSAAVVRREVFAAIAFSPRQYSDNRYDTLDCYFDEQFHYSGGDVDLWLRILLQTKWQIEGIPEALTLYRVHSSGLSAQLDRQLAAGEQLIAKIHTYATQLDKNWEAVMRAYHLRYLARSAIRWKSDAIAIRLMHQAIASYWRIVLESPRQTVMTLIAAYLLLLVPRHWRAHFEVIVGQPTTIFQKLRTRIRIQN</sequence>
<dbReference type="PANTHER" id="PTHR22916:SF3">
    <property type="entry name" value="UDP-GLCNAC:BETAGAL BETA-1,3-N-ACETYLGLUCOSAMINYLTRANSFERASE-LIKE PROTEIN 1"/>
    <property type="match status" value="1"/>
</dbReference>
<dbReference type="EMBL" id="JTJC03000006">
    <property type="protein sequence ID" value="NHC37064.1"/>
    <property type="molecule type" value="Genomic_DNA"/>
</dbReference>
<evidence type="ECO:0000313" key="3">
    <source>
        <dbReference type="Proteomes" id="UP000031532"/>
    </source>
</evidence>
<dbReference type="SUPFAM" id="SSF53448">
    <property type="entry name" value="Nucleotide-diphospho-sugar transferases"/>
    <property type="match status" value="1"/>
</dbReference>
<feature type="domain" description="Glycosyltransferase 2-like" evidence="1">
    <location>
        <begin position="5"/>
        <end position="163"/>
    </location>
</feature>
<evidence type="ECO:0000313" key="2">
    <source>
        <dbReference type="EMBL" id="NHC37064.1"/>
    </source>
</evidence>
<evidence type="ECO:0000259" key="1">
    <source>
        <dbReference type="Pfam" id="PF00535"/>
    </source>
</evidence>
<dbReference type="AlphaFoldDB" id="A0A9X5I6T6"/>
<proteinExistence type="predicted"/>
<dbReference type="PANTHER" id="PTHR22916">
    <property type="entry name" value="GLYCOSYLTRANSFERASE"/>
    <property type="match status" value="1"/>
</dbReference>
<protein>
    <submittedName>
        <fullName evidence="2">Glycosyltransferase family 2 protein</fullName>
    </submittedName>
</protein>
<dbReference type="Proteomes" id="UP000031532">
    <property type="component" value="Unassembled WGS sequence"/>
</dbReference>